<dbReference type="FunFam" id="3.30.430.20:FF:000002">
    <property type="entry name" value="Cysteine-rich receptor-like protein kinase 10"/>
    <property type="match status" value="1"/>
</dbReference>
<evidence type="ECO:0000256" key="8">
    <source>
        <dbReference type="ARBA" id="ARBA00022777"/>
    </source>
</evidence>
<dbReference type="PROSITE" id="PS50011">
    <property type="entry name" value="PROTEIN_KINASE_DOM"/>
    <property type="match status" value="1"/>
</dbReference>
<dbReference type="Pfam" id="PF07714">
    <property type="entry name" value="PK_Tyr_Ser-Thr"/>
    <property type="match status" value="1"/>
</dbReference>
<dbReference type="GO" id="GO:0005524">
    <property type="term" value="F:ATP binding"/>
    <property type="evidence" value="ECO:0007669"/>
    <property type="project" value="UniProtKB-UniRule"/>
</dbReference>
<keyword evidence="6" id="KW-0677">Repeat</keyword>
<feature type="region of interest" description="Disordered" evidence="15">
    <location>
        <begin position="800"/>
        <end position="819"/>
    </location>
</feature>
<dbReference type="Proteomes" id="UP001172457">
    <property type="component" value="Chromosome 1"/>
</dbReference>
<keyword evidence="5" id="KW-0732">Signal</keyword>
<keyword evidence="7 14" id="KW-0547">Nucleotide-binding</keyword>
<dbReference type="FunFam" id="1.10.510.10:FF:000129">
    <property type="entry name" value="cysteine-rich receptor-like protein kinase 10"/>
    <property type="match status" value="1"/>
</dbReference>
<proteinExistence type="predicted"/>
<evidence type="ECO:0000256" key="13">
    <source>
        <dbReference type="ARBA" id="ARBA00023180"/>
    </source>
</evidence>
<keyword evidence="3" id="KW-0808">Transferase</keyword>
<dbReference type="InterPro" id="IPR002902">
    <property type="entry name" value="GNK2"/>
</dbReference>
<keyword evidence="13" id="KW-0325">Glycoprotein</keyword>
<evidence type="ECO:0000256" key="5">
    <source>
        <dbReference type="ARBA" id="ARBA00022729"/>
    </source>
</evidence>
<keyword evidence="11 16" id="KW-0472">Membrane</keyword>
<keyword evidence="8" id="KW-0418">Kinase</keyword>
<keyword evidence="10 16" id="KW-1133">Transmembrane helix</keyword>
<dbReference type="AlphaFoldDB" id="A0AA38WUR3"/>
<evidence type="ECO:0000256" key="3">
    <source>
        <dbReference type="ARBA" id="ARBA00022679"/>
    </source>
</evidence>
<dbReference type="PROSITE" id="PS00107">
    <property type="entry name" value="PROTEIN_KINASE_ATP"/>
    <property type="match status" value="1"/>
</dbReference>
<sequence length="1139" mass="128038">MLSVSQCNNDANFTSNSVYQRNLDTALSSLTSNTSIAYGFYNRSVGETPDKANVMALCRGDVEPDDCRKCINASSKRLRENCPNQKAAIELWSDNCMVRYSNKTILGNLDYGGGFYMWNLNNASDVDRFNQALSQLLNQLRTDASSGGSQRKYASGNNTNGPWLTTIYGLMQCTPDLSEDQCYDCLNWAMQQIPNCCDNKRGGRVVYPSCYLRYEDYRFFNDTISLAPPSLAPLPPLTELSPPPSPPSDKSSNTSIIIITIIATITLVVLVAVFVFIFMRRNRKIEKRPSENLVNEDMATDEISTAESLQYSFAIIRAATNDFSENNKLGEGGFGPVYKGKLQDGKEIAVKRLSNNSGQGEQEFKNEIIHRDLKAGNVLLDVNMNAKIADFGMAKLFTVEETQGNTSRIVGTYFGVLILEIVTGRKNHTFQNGMMVEDLLSHIYINFSCRDLFVFRHGKVGEMEQFQIFSYSMSLTPTSNPTTSWGRRRRMKKKRKLMIATSTVKSRCSSQFLEISSFSGFAPNLMSVSFESLLNQLRSLSFISLKNEIKYVLLRPSAANGLGGRYSYFAGGNTTEVDPQGSCGMTCTAVDEMGSNENHIYLRKRENLRPLSQDIIYPTCDENVNFTINGTYQRNLDNALLSLISDTSITYGFYNRSVGETRIKFMLSRYVEVMLRETIVAGSMDARFQANPRNTSNVDQFNQGLYPLLNQLIVEASSGGSLRKYASNSWRYLGTRFFAFMQCTPDLSELQCFNCLDLTIQLVPVCCDGRRGLRVLYPSCLLRYEDYDFFNDMVVLTPPPSPQSPPSLQVPQSPPPPRSLSVYEDVDINEIITAESLQYNFGIIREATNDFSENNKLGQGGFGLVYKGKLQNGKEIAVKRLSRNSGQGEQEFKNEVLLLARLQHRNLVRLLDPIKRATLDWETRHKIVQGVARGLLYLHEDSRLKIIHRDMKASNVLLDAQMNPKIADFGMASGYMAPEYVMHGKFSVKSDVFSFGVLVLEIVTGHKNSSFQNEMVAEDLLTHAWKSWKAETTSSLIDPTLIIKDGPISLRDMIRCIHIGLLCVQEDAAKRPTMASVVLMLSSLSITLALPSEPAFFLQTRELDTSEVLKFSMKNFLRSKMILKHVKEMKEFMEDDEAS</sequence>
<evidence type="ECO:0008006" key="21">
    <source>
        <dbReference type="Google" id="ProtNLM"/>
    </source>
</evidence>
<dbReference type="GO" id="GO:0006950">
    <property type="term" value="P:response to stress"/>
    <property type="evidence" value="ECO:0007669"/>
    <property type="project" value="UniProtKB-ARBA"/>
</dbReference>
<feature type="transmembrane region" description="Helical" evidence="16">
    <location>
        <begin position="256"/>
        <end position="278"/>
    </location>
</feature>
<dbReference type="Pfam" id="PF00069">
    <property type="entry name" value="Pkinase"/>
    <property type="match status" value="2"/>
</dbReference>
<dbReference type="Gene3D" id="3.30.200.20">
    <property type="entry name" value="Phosphorylase Kinase, domain 1"/>
    <property type="match status" value="2"/>
</dbReference>
<evidence type="ECO:0000256" key="14">
    <source>
        <dbReference type="PROSITE-ProRule" id="PRU10141"/>
    </source>
</evidence>
<dbReference type="InterPro" id="IPR000719">
    <property type="entry name" value="Prot_kinase_dom"/>
</dbReference>
<keyword evidence="9 14" id="KW-0067">ATP-binding</keyword>
<organism evidence="19 20">
    <name type="scientific">Centaurea solstitialis</name>
    <name type="common">yellow star-thistle</name>
    <dbReference type="NCBI Taxonomy" id="347529"/>
    <lineage>
        <taxon>Eukaryota</taxon>
        <taxon>Viridiplantae</taxon>
        <taxon>Streptophyta</taxon>
        <taxon>Embryophyta</taxon>
        <taxon>Tracheophyta</taxon>
        <taxon>Spermatophyta</taxon>
        <taxon>Magnoliopsida</taxon>
        <taxon>eudicotyledons</taxon>
        <taxon>Gunneridae</taxon>
        <taxon>Pentapetalae</taxon>
        <taxon>asterids</taxon>
        <taxon>campanulids</taxon>
        <taxon>Asterales</taxon>
        <taxon>Asteraceae</taxon>
        <taxon>Carduoideae</taxon>
        <taxon>Cardueae</taxon>
        <taxon>Centaureinae</taxon>
        <taxon>Centaurea</taxon>
    </lineage>
</organism>
<dbReference type="PROSITE" id="PS51473">
    <property type="entry name" value="GNK2"/>
    <property type="match status" value="3"/>
</dbReference>
<keyword evidence="12" id="KW-0675">Receptor</keyword>
<dbReference type="SMART" id="SM00220">
    <property type="entry name" value="S_TKc"/>
    <property type="match status" value="1"/>
</dbReference>
<dbReference type="GO" id="GO:0005886">
    <property type="term" value="C:plasma membrane"/>
    <property type="evidence" value="ECO:0007669"/>
    <property type="project" value="TreeGrafter"/>
</dbReference>
<dbReference type="FunFam" id="3.30.200.20:FF:000217">
    <property type="entry name" value="probable LRR receptor-like serine/threonine-protein kinase At1g53430"/>
    <property type="match status" value="1"/>
</dbReference>
<dbReference type="PROSITE" id="PS00108">
    <property type="entry name" value="PROTEIN_KINASE_ST"/>
    <property type="match status" value="2"/>
</dbReference>
<evidence type="ECO:0000313" key="20">
    <source>
        <dbReference type="Proteomes" id="UP001172457"/>
    </source>
</evidence>
<evidence type="ECO:0000256" key="12">
    <source>
        <dbReference type="ARBA" id="ARBA00023170"/>
    </source>
</evidence>
<dbReference type="SUPFAM" id="SSF56112">
    <property type="entry name" value="Protein kinase-like (PK-like)"/>
    <property type="match status" value="2"/>
</dbReference>
<evidence type="ECO:0000256" key="9">
    <source>
        <dbReference type="ARBA" id="ARBA00022840"/>
    </source>
</evidence>
<feature type="domain" description="Gnk2-homologous" evidence="18">
    <location>
        <begin position="1"/>
        <end position="105"/>
    </location>
</feature>
<evidence type="ECO:0000256" key="2">
    <source>
        <dbReference type="ARBA" id="ARBA00022527"/>
    </source>
</evidence>
<dbReference type="PANTHER" id="PTHR27002:SF1073">
    <property type="entry name" value="CYSTEINE-RICH RECEPTOR-LIKE PROTEIN KINASE 29"/>
    <property type="match status" value="1"/>
</dbReference>
<evidence type="ECO:0000256" key="7">
    <source>
        <dbReference type="ARBA" id="ARBA00022741"/>
    </source>
</evidence>
<keyword evidence="20" id="KW-1185">Reference proteome</keyword>
<feature type="binding site" evidence="14">
    <location>
        <position position="879"/>
    </location>
    <ligand>
        <name>ATP</name>
        <dbReference type="ChEBI" id="CHEBI:30616"/>
    </ligand>
</feature>
<evidence type="ECO:0000256" key="16">
    <source>
        <dbReference type="SAM" id="Phobius"/>
    </source>
</evidence>
<evidence type="ECO:0000256" key="11">
    <source>
        <dbReference type="ARBA" id="ARBA00023136"/>
    </source>
</evidence>
<feature type="domain" description="Protein kinase" evidence="17">
    <location>
        <begin position="851"/>
        <end position="1096"/>
    </location>
</feature>
<keyword evidence="4 16" id="KW-0812">Transmembrane</keyword>
<reference evidence="19" key="1">
    <citation type="submission" date="2023-03" db="EMBL/GenBank/DDBJ databases">
        <title>Chromosome-scale reference genome and RAD-based genetic map of yellow starthistle (Centaurea solstitialis) reveal putative structural variation and QTLs associated with invader traits.</title>
        <authorList>
            <person name="Reatini B."/>
            <person name="Cang F.A."/>
            <person name="Jiang Q."/>
            <person name="Mckibben M.T.W."/>
            <person name="Barker M.S."/>
            <person name="Rieseberg L.H."/>
            <person name="Dlugosch K.M."/>
        </authorList>
    </citation>
    <scope>NUCLEOTIDE SEQUENCE</scope>
    <source>
        <strain evidence="19">CAN-66</strain>
        <tissue evidence="19">Leaf</tissue>
    </source>
</reference>
<dbReference type="CDD" id="cd23509">
    <property type="entry name" value="Gnk2-like"/>
    <property type="match status" value="3"/>
</dbReference>
<dbReference type="InterPro" id="IPR017441">
    <property type="entry name" value="Protein_kinase_ATP_BS"/>
</dbReference>
<evidence type="ECO:0000259" key="18">
    <source>
        <dbReference type="PROSITE" id="PS51473"/>
    </source>
</evidence>
<evidence type="ECO:0000256" key="6">
    <source>
        <dbReference type="ARBA" id="ARBA00022737"/>
    </source>
</evidence>
<name>A0AA38WUR3_9ASTR</name>
<comment type="caution">
    <text evidence="19">The sequence shown here is derived from an EMBL/GenBank/DDBJ whole genome shotgun (WGS) entry which is preliminary data.</text>
</comment>
<gene>
    <name evidence="19" type="ORF">OSB04_002175</name>
</gene>
<dbReference type="GO" id="GO:0004674">
    <property type="term" value="F:protein serine/threonine kinase activity"/>
    <property type="evidence" value="ECO:0007669"/>
    <property type="project" value="UniProtKB-KW"/>
</dbReference>
<dbReference type="Pfam" id="PF01657">
    <property type="entry name" value="Stress-antifung"/>
    <property type="match status" value="3"/>
</dbReference>
<dbReference type="FunFam" id="3.30.430.20:FF:000003">
    <property type="entry name" value="Cysteine-rich RLK (RECEPTOR-like protein kinase) 10"/>
    <property type="match status" value="1"/>
</dbReference>
<feature type="domain" description="Gnk2-homologous" evidence="18">
    <location>
        <begin position="683"/>
        <end position="789"/>
    </location>
</feature>
<dbReference type="InterPro" id="IPR001245">
    <property type="entry name" value="Ser-Thr/Tyr_kinase_cat_dom"/>
</dbReference>
<dbReference type="Gene3D" id="3.30.430.20">
    <property type="entry name" value="Gnk2 domain, C-X8-C-X2-C motif"/>
    <property type="match status" value="3"/>
</dbReference>
<dbReference type="InterPro" id="IPR011009">
    <property type="entry name" value="Kinase-like_dom_sf"/>
</dbReference>
<feature type="domain" description="Gnk2-homologous" evidence="18">
    <location>
        <begin position="111"/>
        <end position="219"/>
    </location>
</feature>
<evidence type="ECO:0000256" key="1">
    <source>
        <dbReference type="ARBA" id="ARBA00004167"/>
    </source>
</evidence>
<evidence type="ECO:0000313" key="19">
    <source>
        <dbReference type="EMBL" id="KAJ9566209.1"/>
    </source>
</evidence>
<dbReference type="InterPro" id="IPR008271">
    <property type="entry name" value="Ser/Thr_kinase_AS"/>
</dbReference>
<protein>
    <recommendedName>
        <fullName evidence="21">Cysteine-rich receptor-like protein kinase</fullName>
    </recommendedName>
</protein>
<evidence type="ECO:0000259" key="17">
    <source>
        <dbReference type="PROSITE" id="PS50011"/>
    </source>
</evidence>
<evidence type="ECO:0000256" key="15">
    <source>
        <dbReference type="SAM" id="MobiDB-lite"/>
    </source>
</evidence>
<accession>A0AA38WUR3</accession>
<evidence type="ECO:0000256" key="10">
    <source>
        <dbReference type="ARBA" id="ARBA00022989"/>
    </source>
</evidence>
<dbReference type="PANTHER" id="PTHR27002">
    <property type="entry name" value="RECEPTOR-LIKE SERINE/THREONINE-PROTEIN KINASE SD1-8"/>
    <property type="match status" value="1"/>
</dbReference>
<comment type="subcellular location">
    <subcellularLocation>
        <location evidence="1">Membrane</location>
        <topology evidence="1">Single-pass membrane protein</topology>
    </subcellularLocation>
</comment>
<keyword evidence="2" id="KW-0723">Serine/threonine-protein kinase</keyword>
<dbReference type="InterPro" id="IPR038408">
    <property type="entry name" value="GNK2_sf"/>
</dbReference>
<dbReference type="EMBL" id="JARYMX010000001">
    <property type="protein sequence ID" value="KAJ9566209.1"/>
    <property type="molecule type" value="Genomic_DNA"/>
</dbReference>
<evidence type="ECO:0000256" key="4">
    <source>
        <dbReference type="ARBA" id="ARBA00022692"/>
    </source>
</evidence>
<dbReference type="Gene3D" id="1.10.510.10">
    <property type="entry name" value="Transferase(Phosphotransferase) domain 1"/>
    <property type="match status" value="2"/>
</dbReference>